<keyword evidence="2 4" id="KW-0238">DNA-binding</keyword>
<evidence type="ECO:0000313" key="7">
    <source>
        <dbReference type="Proteomes" id="UP001595872"/>
    </source>
</evidence>
<dbReference type="EMBL" id="JBHSIT010000007">
    <property type="protein sequence ID" value="MFC4910652.1"/>
    <property type="molecule type" value="Genomic_DNA"/>
</dbReference>
<dbReference type="Gene3D" id="1.10.357.10">
    <property type="entry name" value="Tetracycline Repressor, domain 2"/>
    <property type="match status" value="1"/>
</dbReference>
<name>A0ABV9U2G0_9ACTN</name>
<evidence type="ECO:0000313" key="6">
    <source>
        <dbReference type="EMBL" id="MFC4910652.1"/>
    </source>
</evidence>
<dbReference type="Proteomes" id="UP001595872">
    <property type="component" value="Unassembled WGS sequence"/>
</dbReference>
<keyword evidence="3" id="KW-0804">Transcription</keyword>
<dbReference type="SUPFAM" id="SSF48498">
    <property type="entry name" value="Tetracyclin repressor-like, C-terminal domain"/>
    <property type="match status" value="1"/>
</dbReference>
<dbReference type="InterPro" id="IPR009057">
    <property type="entry name" value="Homeodomain-like_sf"/>
</dbReference>
<evidence type="ECO:0000256" key="4">
    <source>
        <dbReference type="PROSITE-ProRule" id="PRU00335"/>
    </source>
</evidence>
<dbReference type="InterPro" id="IPR036271">
    <property type="entry name" value="Tet_transcr_reg_TetR-rel_C_sf"/>
</dbReference>
<gene>
    <name evidence="6" type="ORF">ACFPCY_25285</name>
</gene>
<dbReference type="PANTHER" id="PTHR30055:SF220">
    <property type="entry name" value="TETR-FAMILY REGULATORY PROTEIN"/>
    <property type="match status" value="1"/>
</dbReference>
<dbReference type="InterPro" id="IPR001647">
    <property type="entry name" value="HTH_TetR"/>
</dbReference>
<evidence type="ECO:0000256" key="1">
    <source>
        <dbReference type="ARBA" id="ARBA00023015"/>
    </source>
</evidence>
<evidence type="ECO:0000256" key="2">
    <source>
        <dbReference type="ARBA" id="ARBA00023125"/>
    </source>
</evidence>
<accession>A0ABV9U2G0</accession>
<comment type="caution">
    <text evidence="6">The sequence shown here is derived from an EMBL/GenBank/DDBJ whole genome shotgun (WGS) entry which is preliminary data.</text>
</comment>
<reference evidence="7" key="1">
    <citation type="journal article" date="2019" name="Int. J. Syst. Evol. Microbiol.">
        <title>The Global Catalogue of Microorganisms (GCM) 10K type strain sequencing project: providing services to taxonomists for standard genome sequencing and annotation.</title>
        <authorList>
            <consortium name="The Broad Institute Genomics Platform"/>
            <consortium name="The Broad Institute Genome Sequencing Center for Infectious Disease"/>
            <person name="Wu L."/>
            <person name="Ma J."/>
        </authorList>
    </citation>
    <scope>NUCLEOTIDE SEQUENCE [LARGE SCALE GENOMIC DNA]</scope>
    <source>
        <strain evidence="7">KLKA75</strain>
    </source>
</reference>
<keyword evidence="1" id="KW-0805">Transcription regulation</keyword>
<dbReference type="PRINTS" id="PR00455">
    <property type="entry name" value="HTHTETR"/>
</dbReference>
<feature type="DNA-binding region" description="H-T-H motif" evidence="4">
    <location>
        <begin position="31"/>
        <end position="50"/>
    </location>
</feature>
<organism evidence="6 7">
    <name type="scientific">Actinomadura gamaensis</name>
    <dbReference type="NCBI Taxonomy" id="1763541"/>
    <lineage>
        <taxon>Bacteria</taxon>
        <taxon>Bacillati</taxon>
        <taxon>Actinomycetota</taxon>
        <taxon>Actinomycetes</taxon>
        <taxon>Streptosporangiales</taxon>
        <taxon>Thermomonosporaceae</taxon>
        <taxon>Actinomadura</taxon>
    </lineage>
</organism>
<dbReference type="Pfam" id="PF00440">
    <property type="entry name" value="TetR_N"/>
    <property type="match status" value="1"/>
</dbReference>
<dbReference type="PANTHER" id="PTHR30055">
    <property type="entry name" value="HTH-TYPE TRANSCRIPTIONAL REGULATOR RUTR"/>
    <property type="match status" value="1"/>
</dbReference>
<protein>
    <submittedName>
        <fullName evidence="6">TetR/AcrR family transcriptional regulator</fullName>
    </submittedName>
</protein>
<dbReference type="SUPFAM" id="SSF46689">
    <property type="entry name" value="Homeodomain-like"/>
    <property type="match status" value="1"/>
</dbReference>
<sequence length="189" mass="20054">MSPSYHHGNLRRAVMDAAVTAIEESGPSGWSLRELARRAGVSHAAPAHHFGDKAGLLTAIAAEGFDLLSEALTGAGDDLLDLGVAYVRFAVRHRAYFEVMFRPELYRTGDPDLAAARVRTRELLERAVRPLSPDPESALAAWSIAHGFAGLWLSGALPTGAGSDPEAAARPVLAKLFALQIPGEPAPRA</sequence>
<dbReference type="Pfam" id="PF13305">
    <property type="entry name" value="TetR_C_33"/>
    <property type="match status" value="1"/>
</dbReference>
<feature type="domain" description="HTH tetR-type" evidence="5">
    <location>
        <begin position="8"/>
        <end position="68"/>
    </location>
</feature>
<dbReference type="InterPro" id="IPR025996">
    <property type="entry name" value="MT1864/Rv1816-like_C"/>
</dbReference>
<evidence type="ECO:0000259" key="5">
    <source>
        <dbReference type="PROSITE" id="PS50977"/>
    </source>
</evidence>
<dbReference type="RefSeq" id="WP_378259155.1">
    <property type="nucleotide sequence ID" value="NZ_JBHSIT010000007.1"/>
</dbReference>
<proteinExistence type="predicted"/>
<evidence type="ECO:0000256" key="3">
    <source>
        <dbReference type="ARBA" id="ARBA00023163"/>
    </source>
</evidence>
<dbReference type="InterPro" id="IPR050109">
    <property type="entry name" value="HTH-type_TetR-like_transc_reg"/>
</dbReference>
<dbReference type="PROSITE" id="PS50977">
    <property type="entry name" value="HTH_TETR_2"/>
    <property type="match status" value="1"/>
</dbReference>
<keyword evidence="7" id="KW-1185">Reference proteome</keyword>